<evidence type="ECO:0000313" key="2">
    <source>
        <dbReference type="EMBL" id="PTM92840.1"/>
    </source>
</evidence>
<evidence type="ECO:0000259" key="1">
    <source>
        <dbReference type="Pfam" id="PF03358"/>
    </source>
</evidence>
<dbReference type="InterPro" id="IPR050712">
    <property type="entry name" value="NAD(P)H-dep_reductase"/>
</dbReference>
<sequence>MTKLVAISGSLRKGSFNTALMRAAIAMAPDGVEIIEGSIRGIPLYDGDEEAANGVPEAAAKLKDLVAAADGVMLFTPEYNNSIPGVLKNAIDWMTRPAADISRVFSDKPFAIAGASPGNFGTVLSQEAWLPVMRTLRTRPWFGMKLMVSKAGSVFDSDGRIVDEATDKRLRDFVESFVAFVRERQS</sequence>
<dbReference type="GO" id="GO:0010181">
    <property type="term" value="F:FMN binding"/>
    <property type="evidence" value="ECO:0007669"/>
    <property type="project" value="TreeGrafter"/>
</dbReference>
<evidence type="ECO:0000313" key="3">
    <source>
        <dbReference type="Proteomes" id="UP000241247"/>
    </source>
</evidence>
<dbReference type="OrthoDB" id="9812295at2"/>
<protein>
    <submittedName>
        <fullName evidence="2">NAD(P)H-dependent FMN reductase</fullName>
    </submittedName>
</protein>
<gene>
    <name evidence="2" type="ORF">C7449_107254</name>
</gene>
<dbReference type="InterPro" id="IPR005025">
    <property type="entry name" value="FMN_Rdtase-like_dom"/>
</dbReference>
<dbReference type="EMBL" id="PZZZ01000007">
    <property type="protein sequence ID" value="PTM92840.1"/>
    <property type="molecule type" value="Genomic_DNA"/>
</dbReference>
<feature type="domain" description="NADPH-dependent FMN reductase-like" evidence="1">
    <location>
        <begin position="2"/>
        <end position="150"/>
    </location>
</feature>
<comment type="caution">
    <text evidence="2">The sequence shown here is derived from an EMBL/GenBank/DDBJ whole genome shotgun (WGS) entry which is preliminary data.</text>
</comment>
<accession>A0A2T5B1J4</accession>
<dbReference type="PANTHER" id="PTHR30543:SF21">
    <property type="entry name" value="NAD(P)H-DEPENDENT FMN REDUCTASE LOT6"/>
    <property type="match status" value="1"/>
</dbReference>
<dbReference type="PANTHER" id="PTHR30543">
    <property type="entry name" value="CHROMATE REDUCTASE"/>
    <property type="match status" value="1"/>
</dbReference>
<dbReference type="InterPro" id="IPR029039">
    <property type="entry name" value="Flavoprotein-like_sf"/>
</dbReference>
<proteinExistence type="predicted"/>
<organism evidence="2 3">
    <name type="scientific">Mycoplana dimorpha</name>
    <dbReference type="NCBI Taxonomy" id="28320"/>
    <lineage>
        <taxon>Bacteria</taxon>
        <taxon>Pseudomonadati</taxon>
        <taxon>Pseudomonadota</taxon>
        <taxon>Alphaproteobacteria</taxon>
        <taxon>Hyphomicrobiales</taxon>
        <taxon>Rhizobiaceae</taxon>
        <taxon>Mycoplana</taxon>
    </lineage>
</organism>
<reference evidence="2 3" key="1">
    <citation type="submission" date="2018-04" db="EMBL/GenBank/DDBJ databases">
        <title>Genomic Encyclopedia of Type Strains, Phase IV (KMG-IV): sequencing the most valuable type-strain genomes for metagenomic binning, comparative biology and taxonomic classification.</title>
        <authorList>
            <person name="Goeker M."/>
        </authorList>
    </citation>
    <scope>NUCLEOTIDE SEQUENCE [LARGE SCALE GENOMIC DNA]</scope>
    <source>
        <strain evidence="2 3">DSM 7138</strain>
    </source>
</reference>
<dbReference type="SUPFAM" id="SSF52218">
    <property type="entry name" value="Flavoproteins"/>
    <property type="match status" value="1"/>
</dbReference>
<keyword evidence="3" id="KW-1185">Reference proteome</keyword>
<dbReference type="AlphaFoldDB" id="A0A2T5B1J4"/>
<dbReference type="Proteomes" id="UP000241247">
    <property type="component" value="Unassembled WGS sequence"/>
</dbReference>
<name>A0A2T5B1J4_MYCDI</name>
<dbReference type="GO" id="GO:0016491">
    <property type="term" value="F:oxidoreductase activity"/>
    <property type="evidence" value="ECO:0007669"/>
    <property type="project" value="InterPro"/>
</dbReference>
<dbReference type="RefSeq" id="WP_108004201.1">
    <property type="nucleotide sequence ID" value="NZ_JBHEEX010000010.1"/>
</dbReference>
<dbReference type="Gene3D" id="3.40.50.360">
    <property type="match status" value="1"/>
</dbReference>
<dbReference type="Pfam" id="PF03358">
    <property type="entry name" value="FMN_red"/>
    <property type="match status" value="1"/>
</dbReference>
<dbReference type="GO" id="GO:0005829">
    <property type="term" value="C:cytosol"/>
    <property type="evidence" value="ECO:0007669"/>
    <property type="project" value="TreeGrafter"/>
</dbReference>